<dbReference type="Proteomes" id="UP000318864">
    <property type="component" value="Unassembled WGS sequence"/>
</dbReference>
<dbReference type="InterPro" id="IPR045055">
    <property type="entry name" value="DNA2/NAM7-like"/>
</dbReference>
<dbReference type="InterPro" id="IPR047187">
    <property type="entry name" value="SF1_C_Upf1"/>
</dbReference>
<dbReference type="SMART" id="SM00382">
    <property type="entry name" value="AAA"/>
    <property type="match status" value="1"/>
</dbReference>
<evidence type="ECO:0000256" key="2">
    <source>
        <dbReference type="SAM" id="MobiDB-lite"/>
    </source>
</evidence>
<feature type="region of interest" description="Disordered" evidence="2">
    <location>
        <begin position="834"/>
        <end position="890"/>
    </location>
</feature>
<evidence type="ECO:0000256" key="1">
    <source>
        <dbReference type="SAM" id="Coils"/>
    </source>
</evidence>
<dbReference type="InterPro" id="IPR003593">
    <property type="entry name" value="AAA+_ATPase"/>
</dbReference>
<feature type="compositionally biased region" description="Low complexity" evidence="2">
    <location>
        <begin position="851"/>
        <end position="868"/>
    </location>
</feature>
<feature type="domain" description="AAA+ ATPase" evidence="3">
    <location>
        <begin position="361"/>
        <end position="642"/>
    </location>
</feature>
<evidence type="ECO:0000313" key="5">
    <source>
        <dbReference type="Proteomes" id="UP000318864"/>
    </source>
</evidence>
<sequence>MVPWRVYQQIAIDLDIPPETMHLVNVLADGGYLTENQPPYLNYDLPDFGTQVTWLDEHPTQGIAFCKERYGKDSAVAATIHAVGSEVASRTEGDLAMGFAILGNYIDDFLQDISRHDIAAEVEKVRSYFDANTMELKRIEDAYDDENPYEYCEYCGEELETAFSYRCTTCATRFPGWSGLVFAEGEEQSASKWREQLDVTVLSQNIEKRFLVLRSKTSLPGWTEEGGQIGQIIDGSLHDMGRVVNIDNRDIQVDYWGGVATSLESGQDITVCSSETMIATTQQLGLLRELRRDFAGWRNEQNPDPTVAKLAVNGPHLSNTLDQSTITQETPVELDDTRSLDGFELDDSQQSVLANILGLEAGDLSLVVGPPGSGKTEVIAKAAQELATRGESVLVTSHTNIAVDNVIEKLSHQDTHQLVRAGRPEKMSKGTSEVMLSKVIDESDDDSVSELLAEVEDLKSEISNMGAQLQNDQEQYEVLQRAAETGPVSSTQMSEVEADIDAKQAKLSDTRRKIQELQSEAEKTSIENADITGATIIRSQLGGLAQVQFDTVIIDEASQIPVPLGLLGMINANKWVVVGDHNQLQPVLKTLSTSDGSPPDDASIFSFLRNRYDIDQWLEYHYRSHADIIGFSQEHIYDGNITIDDSCPEGFDWNPADDPDSKVEAICDGPPVTFVDVTGEQSWRKRFSGSVNTVEVDVVADLVAHLVDERDVPESELGVITPYRGQRTLISDELTDYGSVEVSTVDGFQGREREMIIFSAVNTEKYGLQFSGNKNRFNVACTRPKDQFIMVGNKTAIKDEAPWKNTLRAFIRYATEHGGVFNWDGGLWIDGIDPSNVPSPVPRDQPDIIEPSTGKSPGTGSTTNTTNGTGNGSDDDPARTTPSDPQLRSRVKDIVQLAPTSNSELADEWGLQTGKEAWQYLSSELDDYFERNADYKIQPTEKARILIIESNTS</sequence>
<dbReference type="AlphaFoldDB" id="A0A4V6RUE3"/>
<proteinExistence type="predicted"/>
<comment type="caution">
    <text evidence="4">The sequence shown here is derived from an EMBL/GenBank/DDBJ whole genome shotgun (WGS) entry which is preliminary data.</text>
</comment>
<dbReference type="Pfam" id="PF13087">
    <property type="entry name" value="AAA_12"/>
    <property type="match status" value="1"/>
</dbReference>
<dbReference type="Pfam" id="PF13086">
    <property type="entry name" value="AAA_11"/>
    <property type="match status" value="1"/>
</dbReference>
<feature type="coiled-coil region" evidence="1">
    <location>
        <begin position="448"/>
        <end position="527"/>
    </location>
</feature>
<dbReference type="Pfam" id="PF19110">
    <property type="entry name" value="DUF5797"/>
    <property type="match status" value="1"/>
</dbReference>
<accession>A0A4V6RUE3</accession>
<dbReference type="InterPro" id="IPR027417">
    <property type="entry name" value="P-loop_NTPase"/>
</dbReference>
<dbReference type="CDD" id="cd18808">
    <property type="entry name" value="SF1_C_Upf1"/>
    <property type="match status" value="1"/>
</dbReference>
<dbReference type="Gene3D" id="3.40.50.300">
    <property type="entry name" value="P-loop containing nucleotide triphosphate hydrolases"/>
    <property type="match status" value="2"/>
</dbReference>
<dbReference type="GO" id="GO:0004386">
    <property type="term" value="F:helicase activity"/>
    <property type="evidence" value="ECO:0007669"/>
    <property type="project" value="InterPro"/>
</dbReference>
<dbReference type="PANTHER" id="PTHR10887">
    <property type="entry name" value="DNA2/NAM7 HELICASE FAMILY"/>
    <property type="match status" value="1"/>
</dbReference>
<protein>
    <submittedName>
        <fullName evidence="4">AAA family ATPase</fullName>
    </submittedName>
</protein>
<dbReference type="InterPro" id="IPR041679">
    <property type="entry name" value="DNA2/NAM7-like_C"/>
</dbReference>
<gene>
    <name evidence="4" type="ORF">D8Y22_05425</name>
</gene>
<dbReference type="EMBL" id="RBZW01000014">
    <property type="protein sequence ID" value="THE65957.1"/>
    <property type="molecule type" value="Genomic_DNA"/>
</dbReference>
<evidence type="ECO:0000313" key="4">
    <source>
        <dbReference type="EMBL" id="THE65957.1"/>
    </source>
</evidence>
<dbReference type="InterPro" id="IPR043815">
    <property type="entry name" value="DUF5797"/>
</dbReference>
<name>A0A4V6RUE3_9EURY</name>
<keyword evidence="5" id="KW-1185">Reference proteome</keyword>
<dbReference type="InterPro" id="IPR041677">
    <property type="entry name" value="DNA2/NAM7_AAA_11"/>
</dbReference>
<dbReference type="PANTHER" id="PTHR10887:SF495">
    <property type="entry name" value="HELICASE SENATAXIN ISOFORM X1-RELATED"/>
    <property type="match status" value="1"/>
</dbReference>
<evidence type="ECO:0000259" key="3">
    <source>
        <dbReference type="SMART" id="SM00382"/>
    </source>
</evidence>
<keyword evidence="1" id="KW-0175">Coiled coil</keyword>
<organism evidence="4 5">
    <name type="scientific">Salinadaptatus halalkaliphilus</name>
    <dbReference type="NCBI Taxonomy" id="2419781"/>
    <lineage>
        <taxon>Archaea</taxon>
        <taxon>Methanobacteriati</taxon>
        <taxon>Methanobacteriota</taxon>
        <taxon>Stenosarchaea group</taxon>
        <taxon>Halobacteria</taxon>
        <taxon>Halobacteriales</taxon>
        <taxon>Natrialbaceae</taxon>
        <taxon>Salinadaptatus</taxon>
    </lineage>
</organism>
<reference evidence="4 5" key="1">
    <citation type="submission" date="2018-10" db="EMBL/GenBank/DDBJ databases">
        <title>Natronolimnobius sp. XQ-INN 246 isolated from Inner Mongolia Autonomous Region of China.</title>
        <authorList>
            <person name="Xue Q."/>
        </authorList>
    </citation>
    <scope>NUCLEOTIDE SEQUENCE [LARGE SCALE GENOMIC DNA]</scope>
    <source>
        <strain evidence="4 5">XQ-INN 246</strain>
    </source>
</reference>
<dbReference type="SUPFAM" id="SSF52540">
    <property type="entry name" value="P-loop containing nucleoside triphosphate hydrolases"/>
    <property type="match status" value="1"/>
</dbReference>